<name>A0A7R8ZUU6_9CRUS</name>
<dbReference type="OrthoDB" id="2218807at2759"/>
<dbReference type="PANTHER" id="PTHR46199">
    <property type="entry name" value="RAC GTPASE-ACTIVATING PROTEIN 1"/>
    <property type="match status" value="1"/>
</dbReference>
<dbReference type="GO" id="GO:0051233">
    <property type="term" value="C:spindle midzone"/>
    <property type="evidence" value="ECO:0007669"/>
    <property type="project" value="TreeGrafter"/>
</dbReference>
<dbReference type="GO" id="GO:0000281">
    <property type="term" value="P:mitotic cytokinesis"/>
    <property type="evidence" value="ECO:0007669"/>
    <property type="project" value="TreeGrafter"/>
</dbReference>
<dbReference type="GO" id="GO:0005634">
    <property type="term" value="C:nucleus"/>
    <property type="evidence" value="ECO:0007669"/>
    <property type="project" value="TreeGrafter"/>
</dbReference>
<dbReference type="Pfam" id="PF00620">
    <property type="entry name" value="RhoGAP"/>
    <property type="match status" value="2"/>
</dbReference>
<protein>
    <submittedName>
        <fullName evidence="2">Uncharacterized protein</fullName>
    </submittedName>
</protein>
<dbReference type="PROSITE" id="PS00479">
    <property type="entry name" value="ZF_DAG_PE_1"/>
    <property type="match status" value="1"/>
</dbReference>
<dbReference type="PROSITE" id="PS50238">
    <property type="entry name" value="RHOGAP"/>
    <property type="match status" value="2"/>
</dbReference>
<feature type="region of interest" description="Disordered" evidence="1">
    <location>
        <begin position="75"/>
        <end position="121"/>
    </location>
</feature>
<reference evidence="2" key="1">
    <citation type="submission" date="2020-11" db="EMBL/GenBank/DDBJ databases">
        <authorList>
            <person name="Tran Van P."/>
        </authorList>
    </citation>
    <scope>NUCLEOTIDE SEQUENCE</scope>
</reference>
<dbReference type="Gene3D" id="1.10.555.10">
    <property type="entry name" value="Rho GTPase activation protein"/>
    <property type="match status" value="2"/>
</dbReference>
<evidence type="ECO:0000313" key="2">
    <source>
        <dbReference type="EMBL" id="CAD7232710.1"/>
    </source>
</evidence>
<dbReference type="SUPFAM" id="SSF48350">
    <property type="entry name" value="GTPase activation domain, GAP"/>
    <property type="match status" value="2"/>
</dbReference>
<accession>A0A7R8ZUU6</accession>
<dbReference type="GO" id="GO:0032154">
    <property type="term" value="C:cleavage furrow"/>
    <property type="evidence" value="ECO:0007669"/>
    <property type="project" value="TreeGrafter"/>
</dbReference>
<dbReference type="SMART" id="SM00324">
    <property type="entry name" value="RhoGAP"/>
    <property type="match status" value="2"/>
</dbReference>
<dbReference type="GO" id="GO:0007266">
    <property type="term" value="P:Rho protein signal transduction"/>
    <property type="evidence" value="ECO:0007669"/>
    <property type="project" value="TreeGrafter"/>
</dbReference>
<dbReference type="AlphaFoldDB" id="A0A7R8ZUU6"/>
<dbReference type="SUPFAM" id="SSF57889">
    <property type="entry name" value="Cysteine-rich domain"/>
    <property type="match status" value="1"/>
</dbReference>
<feature type="compositionally biased region" description="Basic and acidic residues" evidence="1">
    <location>
        <begin position="106"/>
        <end position="119"/>
    </location>
</feature>
<dbReference type="GO" id="GO:0097149">
    <property type="term" value="C:centralspindlin complex"/>
    <property type="evidence" value="ECO:0007669"/>
    <property type="project" value="TreeGrafter"/>
</dbReference>
<dbReference type="PROSITE" id="PS50081">
    <property type="entry name" value="ZF_DAG_PE_2"/>
    <property type="match status" value="1"/>
</dbReference>
<sequence>MNVPKQRRGSASNPKNLLDLGDVFQILEWSERTDFKLPRGLVMSYATDLLDEFFSEQAASYEEFVSRVRELLTAEQERSNDASVAPESGQRRRRSRSISAPPGTDTPKRMKKEVEEKEALPPQRHHQWITEACMGYWKCEKCKDRLIFAKPLTRCEVCRATFHPKCIDENSQCPGPCARLRDAHKNPLVAHCPSRPPYVPALIEACVQELEKRGLRQHHLYRTTVPDKVVQEMVQNFTLNGTVPNLSKIDPHVLASVIKKFLDSLSHNLIPTSAWVAFATAVQQYREAVRNAWTEKAIRDLPGANKHTLATLILHLKNVADNYSEIKMLPHSLGKVLGPTIVGYRYGDPDPDRTISETNMQNKACMGYWKCEKCKERLTFSKPLTRCEVCRATFHPKCIDENSQCPGPCARLRNANKNPLVAHCPSRPPYVPALIEACVQELEKRGLRQHHLYRTPVFDEVVPEMVQNFTRNGTVPNLSKIDVNVLASVIKNFLDSLSHNLIPTSAWDAFATAVSQNGEAVRNAWTEKAIRDLPGANKHTLATLILHLKNVADNYSEIKMLPHSLGKVLGRTIVGYRNGDPDPDRIISEKNIQNR</sequence>
<dbReference type="PANTHER" id="PTHR46199:SF3">
    <property type="entry name" value="RAC GTPASE-ACTIVATING PROTEIN 1"/>
    <property type="match status" value="1"/>
</dbReference>
<dbReference type="InterPro" id="IPR000198">
    <property type="entry name" value="RhoGAP_dom"/>
</dbReference>
<dbReference type="InterPro" id="IPR008936">
    <property type="entry name" value="Rho_GTPase_activation_prot"/>
</dbReference>
<dbReference type="GO" id="GO:0005096">
    <property type="term" value="F:GTPase activator activity"/>
    <property type="evidence" value="ECO:0007669"/>
    <property type="project" value="TreeGrafter"/>
</dbReference>
<evidence type="ECO:0000256" key="1">
    <source>
        <dbReference type="SAM" id="MobiDB-lite"/>
    </source>
</evidence>
<feature type="non-terminal residue" evidence="2">
    <location>
        <position position="595"/>
    </location>
</feature>
<gene>
    <name evidence="2" type="ORF">CTOB1V02_LOCUS10541</name>
</gene>
<dbReference type="InterPro" id="IPR002219">
    <property type="entry name" value="PKC_DAG/PE"/>
</dbReference>
<dbReference type="InterPro" id="IPR046349">
    <property type="entry name" value="C1-like_sf"/>
</dbReference>
<organism evidence="2">
    <name type="scientific">Cyprideis torosa</name>
    <dbReference type="NCBI Taxonomy" id="163714"/>
    <lineage>
        <taxon>Eukaryota</taxon>
        <taxon>Metazoa</taxon>
        <taxon>Ecdysozoa</taxon>
        <taxon>Arthropoda</taxon>
        <taxon>Crustacea</taxon>
        <taxon>Oligostraca</taxon>
        <taxon>Ostracoda</taxon>
        <taxon>Podocopa</taxon>
        <taxon>Podocopida</taxon>
        <taxon>Cytherocopina</taxon>
        <taxon>Cytheroidea</taxon>
        <taxon>Cytherideidae</taxon>
        <taxon>Cyprideis</taxon>
    </lineage>
</organism>
<dbReference type="GO" id="GO:0051256">
    <property type="term" value="P:mitotic spindle midzone assembly"/>
    <property type="evidence" value="ECO:0007669"/>
    <property type="project" value="TreeGrafter"/>
</dbReference>
<dbReference type="GO" id="GO:0030496">
    <property type="term" value="C:midbody"/>
    <property type="evidence" value="ECO:0007669"/>
    <property type="project" value="TreeGrafter"/>
</dbReference>
<dbReference type="EMBL" id="OB665029">
    <property type="protein sequence ID" value="CAD7232710.1"/>
    <property type="molecule type" value="Genomic_DNA"/>
</dbReference>
<proteinExistence type="predicted"/>
<dbReference type="Gene3D" id="3.30.60.20">
    <property type="match status" value="1"/>
</dbReference>